<comment type="caution">
    <text evidence="2">The sequence shown here is derived from an EMBL/GenBank/DDBJ whole genome shotgun (WGS) entry which is preliminary data.</text>
</comment>
<name>A0A8K0WIG1_9HYPO</name>
<evidence type="ECO:0000313" key="2">
    <source>
        <dbReference type="EMBL" id="KAH7303104.1"/>
    </source>
</evidence>
<dbReference type="AlphaFoldDB" id="A0A8K0WIG1"/>
<dbReference type="OrthoDB" id="5042209at2759"/>
<organism evidence="2 3">
    <name type="scientific">Stachybotrys elegans</name>
    <dbReference type="NCBI Taxonomy" id="80388"/>
    <lineage>
        <taxon>Eukaryota</taxon>
        <taxon>Fungi</taxon>
        <taxon>Dikarya</taxon>
        <taxon>Ascomycota</taxon>
        <taxon>Pezizomycotina</taxon>
        <taxon>Sordariomycetes</taxon>
        <taxon>Hypocreomycetidae</taxon>
        <taxon>Hypocreales</taxon>
        <taxon>Stachybotryaceae</taxon>
        <taxon>Stachybotrys</taxon>
    </lineage>
</organism>
<feature type="non-terminal residue" evidence="2">
    <location>
        <position position="329"/>
    </location>
</feature>
<accession>A0A8K0WIG1</accession>
<dbReference type="Proteomes" id="UP000813444">
    <property type="component" value="Unassembled WGS sequence"/>
</dbReference>
<sequence>VRTAAKKMQVDKGSIEQVKAWDGKTILKVQEDVDMSNDDDSGESDADDSGEGKENTVPLPPKWVTDVYKSATPWLQILKQGTQDEDAIKEVKKLNSFIEENHPANKKEPGEKSKAPKKQWQIPLDWFVMQYKDVNEQYDAFVSKPNDETKKKVESIYNNIHHCIERDHFPQSWGVMFKMVVYPWNTGKAADGSMIIGVRRTGAGHRVCVETKEEGRLIRRIISASKAGFKQVKEYTATEYFNLAGQQSKWTYEDREKFEEVLWVTEAQGGIRNAAANRRNPAVDCCVRMKDGIHILTLSNLYKVLGNGNAKSEIIRVCDRDNISYPWNA</sequence>
<gene>
    <name evidence="2" type="ORF">B0I35DRAFT_332540</name>
</gene>
<evidence type="ECO:0000256" key="1">
    <source>
        <dbReference type="SAM" id="MobiDB-lite"/>
    </source>
</evidence>
<proteinExistence type="predicted"/>
<dbReference type="EMBL" id="JAGPNK010000039">
    <property type="protein sequence ID" value="KAH7303104.1"/>
    <property type="molecule type" value="Genomic_DNA"/>
</dbReference>
<evidence type="ECO:0000313" key="3">
    <source>
        <dbReference type="Proteomes" id="UP000813444"/>
    </source>
</evidence>
<keyword evidence="3" id="KW-1185">Reference proteome</keyword>
<feature type="non-terminal residue" evidence="2">
    <location>
        <position position="1"/>
    </location>
</feature>
<feature type="region of interest" description="Disordered" evidence="1">
    <location>
        <begin position="29"/>
        <end position="61"/>
    </location>
</feature>
<feature type="compositionally biased region" description="Acidic residues" evidence="1">
    <location>
        <begin position="32"/>
        <end position="49"/>
    </location>
</feature>
<reference evidence="2" key="1">
    <citation type="journal article" date="2021" name="Nat. Commun.">
        <title>Genetic determinants of endophytism in the Arabidopsis root mycobiome.</title>
        <authorList>
            <person name="Mesny F."/>
            <person name="Miyauchi S."/>
            <person name="Thiergart T."/>
            <person name="Pickel B."/>
            <person name="Atanasova L."/>
            <person name="Karlsson M."/>
            <person name="Huettel B."/>
            <person name="Barry K.W."/>
            <person name="Haridas S."/>
            <person name="Chen C."/>
            <person name="Bauer D."/>
            <person name="Andreopoulos W."/>
            <person name="Pangilinan J."/>
            <person name="LaButti K."/>
            <person name="Riley R."/>
            <person name="Lipzen A."/>
            <person name="Clum A."/>
            <person name="Drula E."/>
            <person name="Henrissat B."/>
            <person name="Kohler A."/>
            <person name="Grigoriev I.V."/>
            <person name="Martin F.M."/>
            <person name="Hacquard S."/>
        </authorList>
    </citation>
    <scope>NUCLEOTIDE SEQUENCE</scope>
    <source>
        <strain evidence="2">MPI-CAGE-CH-0235</strain>
    </source>
</reference>
<protein>
    <submittedName>
        <fullName evidence="2">Uncharacterized protein</fullName>
    </submittedName>
</protein>